<name>A0A286CXY2_9GAMM</name>
<proteinExistence type="predicted"/>
<evidence type="ECO:0000313" key="1">
    <source>
        <dbReference type="EMBL" id="SOD51248.1"/>
    </source>
</evidence>
<dbReference type="OrthoDB" id="9917855at2"/>
<dbReference type="RefSeq" id="WP_141400687.1">
    <property type="nucleotide sequence ID" value="NZ_OCND01000001.1"/>
</dbReference>
<gene>
    <name evidence="1" type="ORF">SAMN06296416_101527</name>
</gene>
<accession>A0A286CXY2</accession>
<organism evidence="1 2">
    <name type="scientific">Pseudoxanthomonas wuyuanensis</name>
    <dbReference type="NCBI Taxonomy" id="1073196"/>
    <lineage>
        <taxon>Bacteria</taxon>
        <taxon>Pseudomonadati</taxon>
        <taxon>Pseudomonadota</taxon>
        <taxon>Gammaproteobacteria</taxon>
        <taxon>Lysobacterales</taxon>
        <taxon>Lysobacteraceae</taxon>
        <taxon>Pseudoxanthomonas</taxon>
    </lineage>
</organism>
<evidence type="ECO:0000313" key="2">
    <source>
        <dbReference type="Proteomes" id="UP000219374"/>
    </source>
</evidence>
<keyword evidence="2" id="KW-1185">Reference proteome</keyword>
<dbReference type="AlphaFoldDB" id="A0A286CXY2"/>
<dbReference type="Proteomes" id="UP000219374">
    <property type="component" value="Unassembled WGS sequence"/>
</dbReference>
<sequence>MTNNRSTAQAGHVQAGHTLDQEAAALPLADLLTPRTVAEADDALALIAARLEPANDAVAAHAESRDDALLAGTEAEHDAHGQRLADEARRLTVAAERLAIRRAELVATEERAHAERDVQAGRDAAQRAEDRTLKYQGLAHQLAEVLAELPELHAQVERARRIARQHDLSADGLVLPHETRSRPAEFEEVEVEVVQHGPRVTDGEGRRLGAGPDDPIARFHRTESRMIRPQVTAANLTAARIELPAIDGGAAIVSQGPDRR</sequence>
<reference evidence="1 2" key="1">
    <citation type="submission" date="2017-09" db="EMBL/GenBank/DDBJ databases">
        <authorList>
            <person name="Ehlers B."/>
            <person name="Leendertz F.H."/>
        </authorList>
    </citation>
    <scope>NUCLEOTIDE SEQUENCE [LARGE SCALE GENOMIC DNA]</scope>
    <source>
        <strain evidence="1 2">CGMCC 1.10978</strain>
    </source>
</reference>
<dbReference type="EMBL" id="OCND01000001">
    <property type="protein sequence ID" value="SOD51248.1"/>
    <property type="molecule type" value="Genomic_DNA"/>
</dbReference>
<protein>
    <submittedName>
        <fullName evidence="1">Uncharacterized protein</fullName>
    </submittedName>
</protein>